<dbReference type="EMBL" id="LDAU01000082">
    <property type="protein sequence ID" value="KRX07559.1"/>
    <property type="molecule type" value="Genomic_DNA"/>
</dbReference>
<evidence type="ECO:0000313" key="1">
    <source>
        <dbReference type="EMBL" id="KRX07559.1"/>
    </source>
</evidence>
<evidence type="ECO:0000313" key="2">
    <source>
        <dbReference type="Proteomes" id="UP000054937"/>
    </source>
</evidence>
<comment type="caution">
    <text evidence="1">The sequence shown here is derived from an EMBL/GenBank/DDBJ whole genome shotgun (WGS) entry which is preliminary data.</text>
</comment>
<gene>
    <name evidence="1" type="ORF">PPERSA_11108</name>
</gene>
<reference evidence="1 2" key="1">
    <citation type="journal article" date="2015" name="Sci. Rep.">
        <title>Genome of the facultative scuticociliatosis pathogen Pseudocohnilembus persalinus provides insight into its virulence through horizontal gene transfer.</title>
        <authorList>
            <person name="Xiong J."/>
            <person name="Wang G."/>
            <person name="Cheng J."/>
            <person name="Tian M."/>
            <person name="Pan X."/>
            <person name="Warren A."/>
            <person name="Jiang C."/>
            <person name="Yuan D."/>
            <person name="Miao W."/>
        </authorList>
    </citation>
    <scope>NUCLEOTIDE SEQUENCE [LARGE SCALE GENOMIC DNA]</scope>
    <source>
        <strain evidence="1">36N120E</strain>
    </source>
</reference>
<organism evidence="1 2">
    <name type="scientific">Pseudocohnilembus persalinus</name>
    <name type="common">Ciliate</name>
    <dbReference type="NCBI Taxonomy" id="266149"/>
    <lineage>
        <taxon>Eukaryota</taxon>
        <taxon>Sar</taxon>
        <taxon>Alveolata</taxon>
        <taxon>Ciliophora</taxon>
        <taxon>Intramacronucleata</taxon>
        <taxon>Oligohymenophorea</taxon>
        <taxon>Scuticociliatia</taxon>
        <taxon>Philasterida</taxon>
        <taxon>Pseudocohnilembidae</taxon>
        <taxon>Pseudocohnilembus</taxon>
    </lineage>
</organism>
<keyword evidence="2" id="KW-1185">Reference proteome</keyword>
<name>A0A0V0QZ31_PSEPJ</name>
<dbReference type="Proteomes" id="UP000054937">
    <property type="component" value="Unassembled WGS sequence"/>
</dbReference>
<dbReference type="AlphaFoldDB" id="A0A0V0QZ31"/>
<protein>
    <submittedName>
        <fullName evidence="1">Uncharacterized protein</fullName>
    </submittedName>
</protein>
<dbReference type="InParanoid" id="A0A0V0QZ31"/>
<sequence length="537" mass="64077">MAEKLGNIFLTYINNTENPDLVAKIGQQFYKVKEKWPLLKLNFKVSQQIEEDFNIFVIALLEKGRICLKMISREQFQKEKELFAKMLDQIPEKGKSNSQVNIFEQMNSQSDLDNSQITDDQILETWLMNRQIPQFSNIKKDTDWREKFSEIQEQQHFVPRRPVFFKIMTQYLKQIEDYDNDYSEGETTNRNIKNYFLNLCLTQSVFPLVSEKITRIILDYLEESDFFLDLSNLLVFGSQVSFIKEIKTKVQYKPATAKNFCSKLPNEKKKHLEEIKSREMFVMRHNEFIETILGLQIDIDGLSRFMQKNQQHLFYQGDAKAQKAFRKFSQMKFMGMNFMVERRINPQYEYGLDVKQLDAQQLQKIQEQKIKGKYQRKNLSVDQMNMIKQYQNIVENQENDIIQPDNLVLNNQFESVYLPPLLKYSQNDQDIIKKYNQNFIQDQKTPSSYLASPQSYQTNSIDYKFKNVISSVKGENKELKTQRNSSQKLRFEQIYREQLKLLIILGKYLIDWRKLGLLKKIRARQIESDYIKQYELN</sequence>
<accession>A0A0V0QZ31</accession>
<proteinExistence type="predicted"/>